<sequence>MPLPELDNLVRTGVLKAEPPDQREFDSLVQSGQHRLTDAGNKALSFESRFDLAYNAAHALSLAAMRWHGYRPDKQRFVVFQALVHTLSLAPEMARILDKSHSRRNLAEYEGYFDPDLRLLDELLAATNIVRKEVEKLGPVAKSQKPAR</sequence>
<name>A0A1W6ZUC6_9HYPH</name>
<gene>
    <name evidence="1" type="ORF">CAK95_18715</name>
</gene>
<organism evidence="1 2">
    <name type="scientific">Pseudorhodoplanes sinuspersici</name>
    <dbReference type="NCBI Taxonomy" id="1235591"/>
    <lineage>
        <taxon>Bacteria</taxon>
        <taxon>Pseudomonadati</taxon>
        <taxon>Pseudomonadota</taxon>
        <taxon>Alphaproteobacteria</taxon>
        <taxon>Hyphomicrobiales</taxon>
        <taxon>Pseudorhodoplanes</taxon>
    </lineage>
</organism>
<protein>
    <submittedName>
        <fullName evidence="1">Uncharacterized protein</fullName>
    </submittedName>
</protein>
<keyword evidence="2" id="KW-1185">Reference proteome</keyword>
<reference evidence="1 2" key="1">
    <citation type="submission" date="2017-05" db="EMBL/GenBank/DDBJ databases">
        <title>Full genome sequence of Pseudorhodoplanes sinuspersici.</title>
        <authorList>
            <person name="Dastgheib S.M.M."/>
            <person name="Shavandi M."/>
            <person name="Tirandaz H."/>
        </authorList>
    </citation>
    <scope>NUCLEOTIDE SEQUENCE [LARGE SCALE GENOMIC DNA]</scope>
    <source>
        <strain evidence="1 2">RIPI110</strain>
    </source>
</reference>
<dbReference type="EMBL" id="CP021112">
    <property type="protein sequence ID" value="ARQ00896.1"/>
    <property type="molecule type" value="Genomic_DNA"/>
</dbReference>
<dbReference type="AlphaFoldDB" id="A0A1W6ZUC6"/>
<evidence type="ECO:0000313" key="2">
    <source>
        <dbReference type="Proteomes" id="UP000194137"/>
    </source>
</evidence>
<dbReference type="Proteomes" id="UP000194137">
    <property type="component" value="Chromosome"/>
</dbReference>
<accession>A0A1W6ZUC6</accession>
<dbReference type="STRING" id="1235591.CAK95_18715"/>
<evidence type="ECO:0000313" key="1">
    <source>
        <dbReference type="EMBL" id="ARQ00896.1"/>
    </source>
</evidence>
<dbReference type="OrthoDB" id="8237640at2"/>
<proteinExistence type="predicted"/>
<dbReference type="KEGG" id="psin:CAK95_18715"/>